<evidence type="ECO:0000259" key="2">
    <source>
        <dbReference type="Pfam" id="PF05089"/>
    </source>
</evidence>
<dbReference type="InterPro" id="IPR029018">
    <property type="entry name" value="Hex-like_dom2"/>
</dbReference>
<dbReference type="InterPro" id="IPR024733">
    <property type="entry name" value="NAGLU_tim-barrel"/>
</dbReference>
<dbReference type="PANTHER" id="PTHR12872">
    <property type="entry name" value="ALPHA-N-ACETYLGLUCOSAMINIDASE"/>
    <property type="match status" value="1"/>
</dbReference>
<dbReference type="InterPro" id="IPR024240">
    <property type="entry name" value="NAGLU_N"/>
</dbReference>
<protein>
    <recommendedName>
        <fullName evidence="7">Alpha-N-acetylglucosaminidase</fullName>
    </recommendedName>
</protein>
<dbReference type="Proteomes" id="UP001159405">
    <property type="component" value="Unassembled WGS sequence"/>
</dbReference>
<dbReference type="Pfam" id="PF12972">
    <property type="entry name" value="NAGLU_C"/>
    <property type="match status" value="1"/>
</dbReference>
<name>A0ABN8QKP0_9CNID</name>
<feature type="domain" description="Alpha-N-acetylglucosaminidase C-terminal" evidence="4">
    <location>
        <begin position="544"/>
        <end position="802"/>
    </location>
</feature>
<evidence type="ECO:0008006" key="7">
    <source>
        <dbReference type="Google" id="ProtNLM"/>
    </source>
</evidence>
<dbReference type="InterPro" id="IPR007781">
    <property type="entry name" value="NAGLU"/>
</dbReference>
<dbReference type="PANTHER" id="PTHR12872:SF1">
    <property type="entry name" value="ALPHA-N-ACETYLGLUCOSAMINIDASE"/>
    <property type="match status" value="1"/>
</dbReference>
<evidence type="ECO:0000256" key="1">
    <source>
        <dbReference type="ARBA" id="ARBA00022801"/>
    </source>
</evidence>
<evidence type="ECO:0000259" key="4">
    <source>
        <dbReference type="Pfam" id="PF12972"/>
    </source>
</evidence>
<dbReference type="EMBL" id="CALNXK010000135">
    <property type="protein sequence ID" value="CAH3165931.1"/>
    <property type="molecule type" value="Genomic_DNA"/>
</dbReference>
<evidence type="ECO:0000313" key="5">
    <source>
        <dbReference type="EMBL" id="CAH3165931.1"/>
    </source>
</evidence>
<keyword evidence="6" id="KW-1185">Reference proteome</keyword>
<organism evidence="5 6">
    <name type="scientific">Porites lobata</name>
    <dbReference type="NCBI Taxonomy" id="104759"/>
    <lineage>
        <taxon>Eukaryota</taxon>
        <taxon>Metazoa</taxon>
        <taxon>Cnidaria</taxon>
        <taxon>Anthozoa</taxon>
        <taxon>Hexacorallia</taxon>
        <taxon>Scleractinia</taxon>
        <taxon>Fungiina</taxon>
        <taxon>Poritidae</taxon>
        <taxon>Porites</taxon>
    </lineage>
</organism>
<dbReference type="Pfam" id="PF12971">
    <property type="entry name" value="NAGLU_N"/>
    <property type="match status" value="1"/>
</dbReference>
<feature type="domain" description="Alpha-N-acetylglucosaminidase tim-barrel" evidence="2">
    <location>
        <begin position="493"/>
        <end position="532"/>
    </location>
</feature>
<sequence length="820" mass="94634">MQSTGTFAHFLTFPLLICFSHELKLDHKRLYEFDHIRSHASSNVQAQAVRDLISRLLPEHSSKFDIVVQLPLRSPHMDEFEYKTTAESKLQIKGTSGVACSLGLQYFLKNHCQGHISWSGDQLKMPEPFPVVKDVLRIRLPYRYFLNSVIGLQIAHLSGPKRQTGVRFRYYQNVCTFSYSSVWWNWTRWRREIDWMALNGINLPLAFTGQEAIWQRVYRKIGLTQQELDTFFGGPAFLAWARMGNIRGWGGPLPPSWYKIQLDLQRKILTAMRNLGMAPVLPGFAGFVPDGLKRVYPHAKLSRVSRWGGFNNTYCCTYHLHSTDPLFKIIGYLFIKEQISQYGTNNIYNTDTFNEMTSTPNEASYLSGFSNGIYQGMVAGDPNAVWLMQGWLFRRIEFWKPPQVKAFLQGVPRGRMIVLDLAAAIYPFWSRTASFYGQPFIWCMLQNFGGNLGLFGTIQSVIAGNVLYNQGTLSAIVICLGKSHNIMALGLGEGPVEAFNSPNSTMIGTGLTPEGIEQNDMMYEMMNEMGYRTKALNSVELEDWIKYYALRRYGGTNDNIVKAWNLLIHSVYNCTYYCIGYNHQSVFVRRPTLRIAPHIWYEPEDVFKAWDALVAVAKDFSHSETFRYDLVDITREALHLLVIPVYHDLVRAYNAKSALQVAQIGIKLLTMFDDLDKILQTNKKFLLGCWLDSAKAMGTTAEEVKLYEYNARLQTTLWGTTGRINDYANKMWSGLVKGYYKQRWKLFIEELVFAIRQKVKLDNNEFAKRLLERETAWTQGREEYPCRPVEHSVEVARFLHSKYRLYSRRRRIEVVCIKED</sequence>
<dbReference type="InterPro" id="IPR024732">
    <property type="entry name" value="NAGLU_C"/>
</dbReference>
<gene>
    <name evidence="5" type="ORF">PLOB_00007506</name>
</gene>
<feature type="domain" description="Alpha-N-acetylglucosaminidase tim-barrel" evidence="2">
    <location>
        <begin position="169"/>
        <end position="464"/>
    </location>
</feature>
<proteinExistence type="predicted"/>
<keyword evidence="1" id="KW-0378">Hydrolase</keyword>
<evidence type="ECO:0000313" key="6">
    <source>
        <dbReference type="Proteomes" id="UP001159405"/>
    </source>
</evidence>
<comment type="caution">
    <text evidence="5">The sequence shown here is derived from an EMBL/GenBank/DDBJ whole genome shotgun (WGS) entry which is preliminary data.</text>
</comment>
<feature type="domain" description="Alpha-N-acetylglucosaminidase N-terminal" evidence="3">
    <location>
        <begin position="47"/>
        <end position="130"/>
    </location>
</feature>
<accession>A0ABN8QKP0</accession>
<dbReference type="Gene3D" id="1.20.120.670">
    <property type="entry name" value="N-acetyl-b-d-glucoasminidase"/>
    <property type="match status" value="1"/>
</dbReference>
<dbReference type="Gene3D" id="3.20.20.80">
    <property type="entry name" value="Glycosidases"/>
    <property type="match status" value="2"/>
</dbReference>
<evidence type="ECO:0000259" key="3">
    <source>
        <dbReference type="Pfam" id="PF12971"/>
    </source>
</evidence>
<dbReference type="Pfam" id="PF05089">
    <property type="entry name" value="NAGLU"/>
    <property type="match status" value="2"/>
</dbReference>
<reference evidence="5 6" key="1">
    <citation type="submission" date="2022-05" db="EMBL/GenBank/DDBJ databases">
        <authorList>
            <consortium name="Genoscope - CEA"/>
            <person name="William W."/>
        </authorList>
    </citation>
    <scope>NUCLEOTIDE SEQUENCE [LARGE SCALE GENOMIC DNA]</scope>
</reference>
<dbReference type="Gene3D" id="3.30.379.10">
    <property type="entry name" value="Chitobiase/beta-hexosaminidase domain 2-like"/>
    <property type="match status" value="1"/>
</dbReference>